<dbReference type="InterPro" id="IPR013783">
    <property type="entry name" value="Ig-like_fold"/>
</dbReference>
<dbReference type="GeneID" id="111089924"/>
<feature type="transmembrane region" description="Helical" evidence="2">
    <location>
        <begin position="158"/>
        <end position="184"/>
    </location>
</feature>
<organism evidence="3 4">
    <name type="scientific">Limulus polyphemus</name>
    <name type="common">Atlantic horseshoe crab</name>
    <dbReference type="NCBI Taxonomy" id="6850"/>
    <lineage>
        <taxon>Eukaryota</taxon>
        <taxon>Metazoa</taxon>
        <taxon>Ecdysozoa</taxon>
        <taxon>Arthropoda</taxon>
        <taxon>Chelicerata</taxon>
        <taxon>Merostomata</taxon>
        <taxon>Xiphosura</taxon>
        <taxon>Limulidae</taxon>
        <taxon>Limulus</taxon>
    </lineage>
</organism>
<evidence type="ECO:0000256" key="2">
    <source>
        <dbReference type="SAM" id="Phobius"/>
    </source>
</evidence>
<evidence type="ECO:0000313" key="4">
    <source>
        <dbReference type="RefSeq" id="XP_022258908.1"/>
    </source>
</evidence>
<reference evidence="4" key="1">
    <citation type="submission" date="2025-08" db="UniProtKB">
        <authorList>
            <consortium name="RefSeq"/>
        </authorList>
    </citation>
    <scope>IDENTIFICATION</scope>
    <source>
        <tissue evidence="4">Muscle</tissue>
    </source>
</reference>
<feature type="compositionally biased region" description="Polar residues" evidence="1">
    <location>
        <begin position="294"/>
        <end position="304"/>
    </location>
</feature>
<keyword evidence="2" id="KW-0812">Transmembrane</keyword>
<name>A0ABM1TSQ2_LIMPO</name>
<feature type="compositionally biased region" description="Basic and acidic residues" evidence="1">
    <location>
        <begin position="272"/>
        <end position="284"/>
    </location>
</feature>
<evidence type="ECO:0000313" key="3">
    <source>
        <dbReference type="Proteomes" id="UP000694941"/>
    </source>
</evidence>
<keyword evidence="2" id="KW-0472">Membrane</keyword>
<keyword evidence="3" id="KW-1185">Reference proteome</keyword>
<evidence type="ECO:0000256" key="1">
    <source>
        <dbReference type="SAM" id="MobiDB-lite"/>
    </source>
</evidence>
<keyword evidence="2" id="KW-1133">Transmembrane helix</keyword>
<dbReference type="Gene3D" id="2.60.40.10">
    <property type="entry name" value="Immunoglobulins"/>
    <property type="match status" value="1"/>
</dbReference>
<feature type="region of interest" description="Disordered" evidence="1">
    <location>
        <begin position="242"/>
        <end position="304"/>
    </location>
</feature>
<accession>A0ABM1TSQ2</accession>
<dbReference type="RefSeq" id="XP_022258908.1">
    <property type="nucleotide sequence ID" value="XM_022403200.1"/>
</dbReference>
<feature type="region of interest" description="Disordered" evidence="1">
    <location>
        <begin position="105"/>
        <end position="149"/>
    </location>
</feature>
<dbReference type="Proteomes" id="UP000694941">
    <property type="component" value="Unplaced"/>
</dbReference>
<feature type="compositionally biased region" description="Low complexity" evidence="1">
    <location>
        <begin position="105"/>
        <end position="146"/>
    </location>
</feature>
<sequence length="375" mass="41445">MSISLKWTAPGDDGDWGNASRYEIRFSEAHSALTECSFGDSQKQMSFTSSQPLPSYSMEIQNFILTQVEKDTILYVGLRAIDDAGNYGQVSNIVPVFFKGPEVPTTTSTSTPVKTTSSISEEIITSSSTTSETVQTTTPDVTTGKTSEPKENTDVEKVIIISTAACGGFLLLLILVNVICYYMCCRKHLTGSKGDALRRRHSPYSVYMMRHPASRRNELSVDSLLRQSIQNNQFILEGSGLSETDHSQSREPLANTEVTEQPNGRANFHKIRNLDKQASDDVTKSSESPPVPVRSTSETPYGTSAQIKRSDCDYSTFNFPLFVNVLDNTTELDISDSQQPSRYSKPHNRFPKLPVRLRSVIGVERVGADEDLGIV</sequence>
<gene>
    <name evidence="4" type="primary">LOC111089924</name>
</gene>
<protein>
    <submittedName>
        <fullName evidence="4">Uncharacterized protein LOC111089924</fullName>
    </submittedName>
</protein>
<proteinExistence type="predicted"/>